<sequence>MTQSRRTRGRPRDTEVAKEVSSFRKRRDSESPLPVASAAADDRSLSARQRQVLETIEASVHSNGYPPSMREIGKAVGLASLSSVAHQLNQLEKLGYLRRDPKRPRAIEVVNPAEVVETPAADTSANAAAIPVVGRIAAGGPITAEQNVDDVFVLPRQVVGAGDNLFLLNVVGDSMIDAAICHGDWVVVRSQPTAENGEIVAALLDDEATVKTLKRKDGKQWLLPQNPDYEPIDGTFATIMGVVTAVIRRV</sequence>
<dbReference type="PANTHER" id="PTHR33516">
    <property type="entry name" value="LEXA REPRESSOR"/>
    <property type="match status" value="1"/>
</dbReference>
<dbReference type="Pfam" id="PF00717">
    <property type="entry name" value="Peptidase_S24"/>
    <property type="match status" value="1"/>
</dbReference>
<evidence type="ECO:0000313" key="19">
    <source>
        <dbReference type="Proteomes" id="UP000242755"/>
    </source>
</evidence>
<evidence type="ECO:0000256" key="3">
    <source>
        <dbReference type="ARBA" id="ARBA00022491"/>
    </source>
</evidence>
<dbReference type="SUPFAM" id="SSF51306">
    <property type="entry name" value="LexA/Signal peptidase"/>
    <property type="match status" value="1"/>
</dbReference>
<evidence type="ECO:0000256" key="5">
    <source>
        <dbReference type="ARBA" id="ARBA00022763"/>
    </source>
</evidence>
<dbReference type="InterPro" id="IPR006199">
    <property type="entry name" value="LexA_DNA-bd_dom"/>
</dbReference>
<dbReference type="FunFam" id="1.10.10.10:FF:000009">
    <property type="entry name" value="LexA repressor"/>
    <property type="match status" value="1"/>
</dbReference>
<protein>
    <recommendedName>
        <fullName evidence="13">LexA repressor</fullName>
        <ecNumber evidence="13">3.4.21.88</ecNumber>
    </recommendedName>
</protein>
<name>A0A2I1IE91_9MICO</name>
<comment type="function">
    <text evidence="13">Represses a number of genes involved in the response to DNA damage (SOS response), including recA and lexA. In the presence of single-stranded DNA, RecA interacts with LexA causing an autocatalytic cleavage which disrupts the DNA-binding part of LexA, leading to derepression of the SOS regulon and eventually DNA repair.</text>
</comment>
<keyword evidence="7 13" id="KW-0068">Autocatalytic cleavage</keyword>
<dbReference type="InterPro" id="IPR036390">
    <property type="entry name" value="WH_DNA-bd_sf"/>
</dbReference>
<dbReference type="EMBL" id="PKGO01000012">
    <property type="protein sequence ID" value="PKY69447.1"/>
    <property type="molecule type" value="Genomic_DNA"/>
</dbReference>
<evidence type="ECO:0000256" key="14">
    <source>
        <dbReference type="RuleBase" id="RU003991"/>
    </source>
</evidence>
<dbReference type="Pfam" id="PF01726">
    <property type="entry name" value="LexA_DNA_bind"/>
    <property type="match status" value="1"/>
</dbReference>
<evidence type="ECO:0000256" key="12">
    <source>
        <dbReference type="ARBA" id="ARBA00023236"/>
    </source>
</evidence>
<keyword evidence="9 13" id="KW-0238">DNA-binding</keyword>
<dbReference type="PRINTS" id="PR00726">
    <property type="entry name" value="LEXASERPTASE"/>
</dbReference>
<evidence type="ECO:0000256" key="13">
    <source>
        <dbReference type="HAMAP-Rule" id="MF_00015"/>
    </source>
</evidence>
<evidence type="ECO:0000256" key="15">
    <source>
        <dbReference type="SAM" id="MobiDB-lite"/>
    </source>
</evidence>
<dbReference type="STRING" id="1176165.GCA_001584405_00550"/>
<feature type="compositionally biased region" description="Basic and acidic residues" evidence="15">
    <location>
        <begin position="10"/>
        <end position="30"/>
    </location>
</feature>
<dbReference type="PANTHER" id="PTHR33516:SF2">
    <property type="entry name" value="LEXA REPRESSOR-RELATED"/>
    <property type="match status" value="1"/>
</dbReference>
<dbReference type="GO" id="GO:0006508">
    <property type="term" value="P:proteolysis"/>
    <property type="evidence" value="ECO:0007669"/>
    <property type="project" value="InterPro"/>
</dbReference>
<dbReference type="HAMAP" id="MF_00015">
    <property type="entry name" value="LexA"/>
    <property type="match status" value="1"/>
</dbReference>
<evidence type="ECO:0000313" key="18">
    <source>
        <dbReference type="EMBL" id="PKY69447.1"/>
    </source>
</evidence>
<dbReference type="EC" id="3.4.21.88" evidence="13"/>
<proteinExistence type="inferred from homology"/>
<feature type="domain" description="Peptidase S24/S26A/S26B/S26C" evidence="16">
    <location>
        <begin position="131"/>
        <end position="243"/>
    </location>
</feature>
<keyword evidence="10 13" id="KW-0804">Transcription</keyword>
<evidence type="ECO:0000256" key="11">
    <source>
        <dbReference type="ARBA" id="ARBA00023204"/>
    </source>
</evidence>
<comment type="catalytic activity">
    <reaction evidence="13">
        <text>Hydrolysis of Ala-|-Gly bond in repressor LexA.</text>
        <dbReference type="EC" id="3.4.21.88"/>
    </reaction>
</comment>
<feature type="region of interest" description="Disordered" evidence="15">
    <location>
        <begin position="1"/>
        <end position="46"/>
    </location>
</feature>
<keyword evidence="11 13" id="KW-0234">DNA repair</keyword>
<dbReference type="InterPro" id="IPR015927">
    <property type="entry name" value="Peptidase_S24_S26A/B/C"/>
</dbReference>
<keyword evidence="3 13" id="KW-0678">Repressor</keyword>
<dbReference type="FunFam" id="2.10.109.10:FF:000001">
    <property type="entry name" value="LexA repressor"/>
    <property type="match status" value="1"/>
</dbReference>
<comment type="subunit">
    <text evidence="2 13">Homodimer.</text>
</comment>
<dbReference type="Gene3D" id="1.10.10.10">
    <property type="entry name" value="Winged helix-like DNA-binding domain superfamily/Winged helix DNA-binding domain"/>
    <property type="match status" value="1"/>
</dbReference>
<dbReference type="InterPro" id="IPR006197">
    <property type="entry name" value="Peptidase_S24_LexA"/>
</dbReference>
<dbReference type="NCBIfam" id="TIGR00498">
    <property type="entry name" value="lexA"/>
    <property type="match status" value="1"/>
</dbReference>
<dbReference type="GO" id="GO:0006260">
    <property type="term" value="P:DNA replication"/>
    <property type="evidence" value="ECO:0007669"/>
    <property type="project" value="UniProtKB-UniRule"/>
</dbReference>
<evidence type="ECO:0000259" key="16">
    <source>
        <dbReference type="Pfam" id="PF00717"/>
    </source>
</evidence>
<feature type="active site" description="For autocatalytic cleavage activity" evidence="13">
    <location>
        <position position="211"/>
    </location>
</feature>
<feature type="DNA-binding region" description="H-T-H motif" evidence="13">
    <location>
        <begin position="69"/>
        <end position="89"/>
    </location>
</feature>
<evidence type="ECO:0000256" key="7">
    <source>
        <dbReference type="ARBA" id="ARBA00022813"/>
    </source>
</evidence>
<keyword evidence="12 13" id="KW-0742">SOS response</keyword>
<keyword evidence="8 13" id="KW-0805">Transcription regulation</keyword>
<keyword evidence="4 13" id="KW-0235">DNA replication</keyword>
<evidence type="ECO:0000256" key="6">
    <source>
        <dbReference type="ARBA" id="ARBA00022801"/>
    </source>
</evidence>
<dbReference type="RefSeq" id="WP_070424580.1">
    <property type="nucleotide sequence ID" value="NZ_PKGO01000012.1"/>
</dbReference>
<evidence type="ECO:0000256" key="9">
    <source>
        <dbReference type="ARBA" id="ARBA00023125"/>
    </source>
</evidence>
<dbReference type="GO" id="GO:0006281">
    <property type="term" value="P:DNA repair"/>
    <property type="evidence" value="ECO:0007669"/>
    <property type="project" value="UniProtKB-UniRule"/>
</dbReference>
<dbReference type="SUPFAM" id="SSF46785">
    <property type="entry name" value="Winged helix' DNA-binding domain"/>
    <property type="match status" value="1"/>
</dbReference>
<dbReference type="GO" id="GO:0003677">
    <property type="term" value="F:DNA binding"/>
    <property type="evidence" value="ECO:0007669"/>
    <property type="project" value="UniProtKB-UniRule"/>
</dbReference>
<dbReference type="GO" id="GO:0004252">
    <property type="term" value="F:serine-type endopeptidase activity"/>
    <property type="evidence" value="ECO:0007669"/>
    <property type="project" value="UniProtKB-UniRule"/>
</dbReference>
<dbReference type="InterPro" id="IPR050077">
    <property type="entry name" value="LexA_repressor"/>
</dbReference>
<evidence type="ECO:0000259" key="17">
    <source>
        <dbReference type="Pfam" id="PF01726"/>
    </source>
</evidence>
<dbReference type="Proteomes" id="UP000242755">
    <property type="component" value="Unassembled WGS sequence"/>
</dbReference>
<dbReference type="Gene3D" id="2.10.109.10">
    <property type="entry name" value="Umud Fragment, subunit A"/>
    <property type="match status" value="1"/>
</dbReference>
<dbReference type="GO" id="GO:0009432">
    <property type="term" value="P:SOS response"/>
    <property type="evidence" value="ECO:0007669"/>
    <property type="project" value="UniProtKB-UniRule"/>
</dbReference>
<reference evidence="18 19" key="1">
    <citation type="submission" date="2017-12" db="EMBL/GenBank/DDBJ databases">
        <title>Phylogenetic diversity of female urinary microbiome.</title>
        <authorList>
            <person name="Thomas-White K."/>
            <person name="Wolfe A.J."/>
        </authorList>
    </citation>
    <scope>NUCLEOTIDE SEQUENCE [LARGE SCALE GENOMIC DNA]</scope>
    <source>
        <strain evidence="18 19">UMB0426</strain>
    </source>
</reference>
<evidence type="ECO:0000256" key="4">
    <source>
        <dbReference type="ARBA" id="ARBA00022705"/>
    </source>
</evidence>
<comment type="similarity">
    <text evidence="1 13 14">Belongs to the peptidase S24 family.</text>
</comment>
<dbReference type="InterPro" id="IPR036388">
    <property type="entry name" value="WH-like_DNA-bd_sf"/>
</dbReference>
<evidence type="ECO:0000256" key="8">
    <source>
        <dbReference type="ARBA" id="ARBA00023015"/>
    </source>
</evidence>
<accession>A0A2I1IE91</accession>
<dbReference type="InterPro" id="IPR036286">
    <property type="entry name" value="LexA/Signal_pep-like_sf"/>
</dbReference>
<dbReference type="CDD" id="cd06529">
    <property type="entry name" value="S24_LexA-like"/>
    <property type="match status" value="1"/>
</dbReference>
<evidence type="ECO:0000256" key="2">
    <source>
        <dbReference type="ARBA" id="ARBA00011738"/>
    </source>
</evidence>
<dbReference type="InterPro" id="IPR039418">
    <property type="entry name" value="LexA-like"/>
</dbReference>
<feature type="active site" description="For autocatalytic cleavage activity" evidence="13">
    <location>
        <position position="174"/>
    </location>
</feature>
<comment type="caution">
    <text evidence="18">The sequence shown here is derived from an EMBL/GenBank/DDBJ whole genome shotgun (WGS) entry which is preliminary data.</text>
</comment>
<evidence type="ECO:0000256" key="1">
    <source>
        <dbReference type="ARBA" id="ARBA00007484"/>
    </source>
</evidence>
<feature type="site" description="Cleavage; by autolysis" evidence="13">
    <location>
        <begin position="138"/>
        <end position="139"/>
    </location>
</feature>
<keyword evidence="6 13" id="KW-0378">Hydrolase</keyword>
<evidence type="ECO:0000256" key="10">
    <source>
        <dbReference type="ARBA" id="ARBA00023163"/>
    </source>
</evidence>
<dbReference type="AlphaFoldDB" id="A0A2I1IE91"/>
<organism evidence="18 19">
    <name type="scientific">Brevibacterium ravenspurgense</name>
    <dbReference type="NCBI Taxonomy" id="479117"/>
    <lineage>
        <taxon>Bacteria</taxon>
        <taxon>Bacillati</taxon>
        <taxon>Actinomycetota</taxon>
        <taxon>Actinomycetes</taxon>
        <taxon>Micrococcales</taxon>
        <taxon>Brevibacteriaceae</taxon>
        <taxon>Brevibacterium</taxon>
    </lineage>
</organism>
<gene>
    <name evidence="13" type="primary">lexA</name>
    <name evidence="18" type="ORF">CYJ40_10470</name>
</gene>
<keyword evidence="5 13" id="KW-0227">DNA damage</keyword>
<dbReference type="GO" id="GO:0045892">
    <property type="term" value="P:negative regulation of DNA-templated transcription"/>
    <property type="evidence" value="ECO:0007669"/>
    <property type="project" value="UniProtKB-UniRule"/>
</dbReference>
<dbReference type="InterPro" id="IPR006200">
    <property type="entry name" value="LexA"/>
</dbReference>
<feature type="domain" description="LexA repressor DNA-binding" evidence="17">
    <location>
        <begin position="43"/>
        <end position="106"/>
    </location>
</feature>